<evidence type="ECO:0000256" key="1">
    <source>
        <dbReference type="ARBA" id="ARBA00022630"/>
    </source>
</evidence>
<keyword evidence="2" id="KW-0288">FMN</keyword>
<keyword evidence="4" id="KW-0548">Nucleotidyltransferase</keyword>
<organism evidence="9 10">
    <name type="scientific">Cucurbita argyrosperma subsp. sororia</name>
    <dbReference type="NCBI Taxonomy" id="37648"/>
    <lineage>
        <taxon>Eukaryota</taxon>
        <taxon>Viridiplantae</taxon>
        <taxon>Streptophyta</taxon>
        <taxon>Embryophyta</taxon>
        <taxon>Tracheophyta</taxon>
        <taxon>Spermatophyta</taxon>
        <taxon>Magnoliopsida</taxon>
        <taxon>eudicotyledons</taxon>
        <taxon>Gunneridae</taxon>
        <taxon>Pentapetalae</taxon>
        <taxon>rosids</taxon>
        <taxon>fabids</taxon>
        <taxon>Cucurbitales</taxon>
        <taxon>Cucurbitaceae</taxon>
        <taxon>Cucurbiteae</taxon>
        <taxon>Cucurbita</taxon>
    </lineage>
</organism>
<keyword evidence="7" id="KW-0067">ATP-binding</keyword>
<dbReference type="GO" id="GO:0006747">
    <property type="term" value="P:FAD biosynthetic process"/>
    <property type="evidence" value="ECO:0007669"/>
    <property type="project" value="TreeGrafter"/>
</dbReference>
<dbReference type="EMBL" id="JAGKQH010000018">
    <property type="protein sequence ID" value="KAG6573753.1"/>
    <property type="molecule type" value="Genomic_DNA"/>
</dbReference>
<keyword evidence="5" id="KW-0547">Nucleotide-binding</keyword>
<evidence type="ECO:0000256" key="5">
    <source>
        <dbReference type="ARBA" id="ARBA00022741"/>
    </source>
</evidence>
<dbReference type="PANTHER" id="PTHR12714">
    <property type="entry name" value="PROTEIN-S ISOPRENYLCYSTEINE O-METHYLTRANSFERASE"/>
    <property type="match status" value="1"/>
</dbReference>
<keyword evidence="6" id="KW-0274">FAD</keyword>
<evidence type="ECO:0000313" key="9">
    <source>
        <dbReference type="EMBL" id="KAG6573753.1"/>
    </source>
</evidence>
<dbReference type="GO" id="GO:0003919">
    <property type="term" value="F:FMN adenylyltransferase activity"/>
    <property type="evidence" value="ECO:0007669"/>
    <property type="project" value="InterPro"/>
</dbReference>
<comment type="caution">
    <text evidence="9">The sequence shown here is derived from an EMBL/GenBank/DDBJ whole genome shotgun (WGS) entry which is preliminary data.</text>
</comment>
<dbReference type="PANTHER" id="PTHR12714:SF20">
    <property type="entry name" value="FAD SYNTHETASE 1, CHLOROPLASTIC-RELATED"/>
    <property type="match status" value="1"/>
</dbReference>
<dbReference type="Pfam" id="PF06574">
    <property type="entry name" value="FAD_syn"/>
    <property type="match status" value="1"/>
</dbReference>
<evidence type="ECO:0000313" key="10">
    <source>
        <dbReference type="Proteomes" id="UP000685013"/>
    </source>
</evidence>
<dbReference type="GO" id="GO:0005524">
    <property type="term" value="F:ATP binding"/>
    <property type="evidence" value="ECO:0007669"/>
    <property type="project" value="UniProtKB-KW"/>
</dbReference>
<dbReference type="InterPro" id="IPR015864">
    <property type="entry name" value="FAD_synthase"/>
</dbReference>
<keyword evidence="3" id="KW-0808">Transferase</keyword>
<evidence type="ECO:0000256" key="4">
    <source>
        <dbReference type="ARBA" id="ARBA00022695"/>
    </source>
</evidence>
<accession>A0AAV6M217</accession>
<feature type="domain" description="FAD synthetase" evidence="8">
    <location>
        <begin position="175"/>
        <end position="244"/>
    </location>
</feature>
<evidence type="ECO:0000256" key="2">
    <source>
        <dbReference type="ARBA" id="ARBA00022643"/>
    </source>
</evidence>
<sequence length="366" mass="40046">MLAAGAHVSHHLRECDCHFGFRLNSGLPSSSSSAVVPFPPIWPRKPTSSPSISHRSQRRGYSFFCSIVPSTAAGEPPILSDCFGYRGGGREVSVTGGIVALGKSDALHVGHRELAIQASKLGSPFLLSFVGIAQVLGWEPRAPVVAQCDRTRVLSSWAPFCRNMAPSEYQIQFSSVRHLTPREFVVKLSNELGVRGVVAGESYRFGYKAAGDAAELVKLCNEYGVGAYIIKSVMDKNQEATNSTNSKERGQVSSTRVRYALSTGDMKYVSELLGRRHRLVLMAKDVEGLSYSNSRVSVPRSCSLNLAPKEGLYDKCFVWSFDQNLIPCRVVIDSSHVHIELDELATCRHPVGTDDYISVEFDDEGV</sequence>
<reference evidence="9 10" key="1">
    <citation type="journal article" date="2021" name="Hortic Res">
        <title>The domestication of Cucurbita argyrosperma as revealed by the genome of its wild relative.</title>
        <authorList>
            <person name="Barrera-Redondo J."/>
            <person name="Sanchez-de la Vega G."/>
            <person name="Aguirre-Liguori J.A."/>
            <person name="Castellanos-Morales G."/>
            <person name="Gutierrez-Guerrero Y.T."/>
            <person name="Aguirre-Dugua X."/>
            <person name="Aguirre-Planter E."/>
            <person name="Tenaillon M.I."/>
            <person name="Lira-Saade R."/>
            <person name="Eguiarte L.E."/>
        </authorList>
    </citation>
    <scope>NUCLEOTIDE SEQUENCE [LARGE SCALE GENOMIC DNA]</scope>
    <source>
        <strain evidence="9">JBR-2021</strain>
    </source>
</reference>
<proteinExistence type="predicted"/>
<protein>
    <submittedName>
        <fullName evidence="9">FAD synthetase 2, chloroplastic</fullName>
    </submittedName>
</protein>
<name>A0AAV6M217_9ROSI</name>
<feature type="non-terminal residue" evidence="9">
    <location>
        <position position="1"/>
    </location>
</feature>
<evidence type="ECO:0000259" key="8">
    <source>
        <dbReference type="Pfam" id="PF06574"/>
    </source>
</evidence>
<keyword evidence="10" id="KW-1185">Reference proteome</keyword>
<dbReference type="GO" id="GO:0009507">
    <property type="term" value="C:chloroplast"/>
    <property type="evidence" value="ECO:0007669"/>
    <property type="project" value="TreeGrafter"/>
</dbReference>
<evidence type="ECO:0000256" key="6">
    <source>
        <dbReference type="ARBA" id="ARBA00022827"/>
    </source>
</evidence>
<dbReference type="Proteomes" id="UP000685013">
    <property type="component" value="Chromosome 18"/>
</dbReference>
<evidence type="ECO:0000256" key="7">
    <source>
        <dbReference type="ARBA" id="ARBA00022840"/>
    </source>
</evidence>
<gene>
    <name evidence="9" type="primary">RIBF2</name>
    <name evidence="9" type="ORF">SDJN03_27640</name>
</gene>
<evidence type="ECO:0000256" key="3">
    <source>
        <dbReference type="ARBA" id="ARBA00022679"/>
    </source>
</evidence>
<dbReference type="AlphaFoldDB" id="A0AAV6M217"/>
<dbReference type="GO" id="GO:0009231">
    <property type="term" value="P:riboflavin biosynthetic process"/>
    <property type="evidence" value="ECO:0007669"/>
    <property type="project" value="InterPro"/>
</dbReference>
<keyword evidence="1" id="KW-0285">Flavoprotein</keyword>